<evidence type="ECO:0000256" key="7">
    <source>
        <dbReference type="ARBA" id="ARBA00023136"/>
    </source>
</evidence>
<comment type="subcellular location">
    <subcellularLocation>
        <location evidence="1">Cell membrane</location>
        <topology evidence="1">Multi-pass membrane protein</topology>
    </subcellularLocation>
</comment>
<keyword evidence="3" id="KW-0645">Protease</keyword>
<evidence type="ECO:0000256" key="2">
    <source>
        <dbReference type="ARBA" id="ARBA00022475"/>
    </source>
</evidence>
<evidence type="ECO:0000256" key="5">
    <source>
        <dbReference type="ARBA" id="ARBA00022801"/>
    </source>
</evidence>
<comment type="caution">
    <text evidence="10">The sequence shown here is derived from an EMBL/GenBank/DDBJ whole genome shotgun (WGS) entry which is preliminary data.</text>
</comment>
<keyword evidence="6 8" id="KW-1133">Transmembrane helix</keyword>
<dbReference type="InterPro" id="IPR026392">
    <property type="entry name" value="Exo/Archaeosortase_dom"/>
</dbReference>
<keyword evidence="5" id="KW-0378">Hydrolase</keyword>
<keyword evidence="2" id="KW-1003">Cell membrane</keyword>
<dbReference type="GO" id="GO:0006508">
    <property type="term" value="P:proteolysis"/>
    <property type="evidence" value="ECO:0007669"/>
    <property type="project" value="UniProtKB-KW"/>
</dbReference>
<dbReference type="InterPro" id="IPR019127">
    <property type="entry name" value="Exosortase"/>
</dbReference>
<dbReference type="GO" id="GO:0005886">
    <property type="term" value="C:plasma membrane"/>
    <property type="evidence" value="ECO:0007669"/>
    <property type="project" value="UniProtKB-SubCell"/>
</dbReference>
<dbReference type="NCBIfam" id="TIGR04178">
    <property type="entry name" value="exo_archaeo"/>
    <property type="match status" value="1"/>
</dbReference>
<dbReference type="NCBIfam" id="TIGR02914">
    <property type="entry name" value="EpsI_fam"/>
    <property type="match status" value="1"/>
</dbReference>
<protein>
    <submittedName>
        <fullName evidence="10">EpsI family protein</fullName>
    </submittedName>
</protein>
<dbReference type="AlphaFoldDB" id="A0A9E4K3S8"/>
<dbReference type="Proteomes" id="UP000886687">
    <property type="component" value="Unassembled WGS sequence"/>
</dbReference>
<dbReference type="EMBL" id="JAEPDI010000002">
    <property type="protein sequence ID" value="MCG7938235.1"/>
    <property type="molecule type" value="Genomic_DNA"/>
</dbReference>
<evidence type="ECO:0000256" key="1">
    <source>
        <dbReference type="ARBA" id="ARBA00004651"/>
    </source>
</evidence>
<name>A0A9E4K3S8_9GAMM</name>
<feature type="transmembrane region" description="Helical" evidence="8">
    <location>
        <begin position="210"/>
        <end position="231"/>
    </location>
</feature>
<dbReference type="Pfam" id="PF11984">
    <property type="entry name" value="DUF3485"/>
    <property type="match status" value="1"/>
</dbReference>
<feature type="transmembrane region" description="Helical" evidence="8">
    <location>
        <begin position="122"/>
        <end position="140"/>
    </location>
</feature>
<dbReference type="Pfam" id="PF09721">
    <property type="entry name" value="Exosortase_EpsH"/>
    <property type="match status" value="1"/>
</dbReference>
<gene>
    <name evidence="10" type="ORF">JAZ04_05165</name>
</gene>
<evidence type="ECO:0000313" key="11">
    <source>
        <dbReference type="Proteomes" id="UP000886687"/>
    </source>
</evidence>
<evidence type="ECO:0000256" key="3">
    <source>
        <dbReference type="ARBA" id="ARBA00022670"/>
    </source>
</evidence>
<evidence type="ECO:0000256" key="6">
    <source>
        <dbReference type="ARBA" id="ARBA00022989"/>
    </source>
</evidence>
<dbReference type="NCBIfam" id="TIGR02602">
    <property type="entry name" value="8TM_EpsH"/>
    <property type="match status" value="1"/>
</dbReference>
<dbReference type="GO" id="GO:0008233">
    <property type="term" value="F:peptidase activity"/>
    <property type="evidence" value="ECO:0007669"/>
    <property type="project" value="UniProtKB-KW"/>
</dbReference>
<accession>A0A9E4K3S8</accession>
<dbReference type="InterPro" id="IPR014263">
    <property type="entry name" value="Methanolan_biosynth_EpsI"/>
</dbReference>
<evidence type="ECO:0000259" key="9">
    <source>
        <dbReference type="Pfam" id="PF11984"/>
    </source>
</evidence>
<feature type="transmembrane region" description="Helical" evidence="8">
    <location>
        <begin position="41"/>
        <end position="58"/>
    </location>
</feature>
<feature type="transmembrane region" description="Helical" evidence="8">
    <location>
        <begin position="94"/>
        <end position="115"/>
    </location>
</feature>
<feature type="transmembrane region" description="Helical" evidence="8">
    <location>
        <begin position="70"/>
        <end position="88"/>
    </location>
</feature>
<proteinExistence type="predicted"/>
<reference evidence="10" key="1">
    <citation type="journal article" date="2021" name="Proc. Natl. Acad. Sci. U.S.A.">
        <title>Global biogeography of chemosynthetic symbionts reveals both localized and globally distributed symbiont groups. .</title>
        <authorList>
            <person name="Osvatic J.T."/>
            <person name="Wilkins L.G.E."/>
            <person name="Leibrecht L."/>
            <person name="Leray M."/>
            <person name="Zauner S."/>
            <person name="Polzin J."/>
            <person name="Camacho Y."/>
            <person name="Gros O."/>
            <person name="van Gils J.A."/>
            <person name="Eisen J.A."/>
            <person name="Petersen J.M."/>
            <person name="Yuen B."/>
        </authorList>
    </citation>
    <scope>NUCLEOTIDE SEQUENCE</scope>
    <source>
        <strain evidence="10">MAGL173</strain>
    </source>
</reference>
<evidence type="ECO:0000256" key="8">
    <source>
        <dbReference type="SAM" id="Phobius"/>
    </source>
</evidence>
<feature type="transmembrane region" description="Helical" evidence="8">
    <location>
        <begin position="300"/>
        <end position="318"/>
    </location>
</feature>
<feature type="transmembrane region" description="Helical" evidence="8">
    <location>
        <begin position="251"/>
        <end position="272"/>
    </location>
</feature>
<feature type="transmembrane region" description="Helical" evidence="8">
    <location>
        <begin position="186"/>
        <end position="203"/>
    </location>
</feature>
<feature type="domain" description="Methanolan biosynthesis EpsI" evidence="9">
    <location>
        <begin position="305"/>
        <end position="495"/>
    </location>
</feature>
<sequence length="502" mass="57008">MTFKMTHITGGLFLALGIAAILLVYLPTVESFHSVWTRDTSPYAHGFLLTVISLYILAKEWWQKRGILTIRPRFTAHLLILCLSLMWLVADQVYVQVVTQIVLILLIITYIYGLFGYRNSGSLTFPVFLLLTVVPVWSVFSEPLQYPTAYLVKILLDITGYTSFIDGIDIHIPEGVFEVSSACSGLNTQIASIVLSLLFAYSLDLRNKGIVLLVILGSLLAFTSNVIRIYIIVLAGHYSDMQHSLIEDHIWLGWVIFSILFFAYIMVISRFVPASEKDATASNQNQYTEVGNSNKLQRSLVVLTLILLASVGPAYSYYLNLNKDTLDHVEVIVPERVGDWDQAGVFSGNWKPVWRNADVEQTLRYDSVHNLGIDLYFAHYYYQMQGKEIISSQNLVYDKAWSALSRQPTTLKIDDNEFQLNEYILADKNGTERIVWQWYVLDGAILNNALDVKIKGLIAKMNGNNDASTYMISTSDYATQNQARSELKKFAVKLFKEYEMLR</sequence>
<organism evidence="10 11">
    <name type="scientific">Candidatus Thiodiazotropha lotti</name>
    <dbReference type="NCBI Taxonomy" id="2792787"/>
    <lineage>
        <taxon>Bacteria</taxon>
        <taxon>Pseudomonadati</taxon>
        <taxon>Pseudomonadota</taxon>
        <taxon>Gammaproteobacteria</taxon>
        <taxon>Chromatiales</taxon>
        <taxon>Sedimenticolaceae</taxon>
        <taxon>Candidatus Thiodiazotropha</taxon>
    </lineage>
</organism>
<evidence type="ECO:0000256" key="4">
    <source>
        <dbReference type="ARBA" id="ARBA00022692"/>
    </source>
</evidence>
<dbReference type="InterPro" id="IPR013426">
    <property type="entry name" value="EpsH-like"/>
</dbReference>
<keyword evidence="7 8" id="KW-0472">Membrane</keyword>
<evidence type="ECO:0000313" key="10">
    <source>
        <dbReference type="EMBL" id="MCG7938235.1"/>
    </source>
</evidence>
<keyword evidence="4 8" id="KW-0812">Transmembrane</keyword>